<protein>
    <recommendedName>
        <fullName evidence="2">HNH nuclease domain-containing protein</fullName>
    </recommendedName>
</protein>
<feature type="compositionally biased region" description="Gly residues" evidence="1">
    <location>
        <begin position="664"/>
        <end position="673"/>
    </location>
</feature>
<reference evidence="3 4" key="1">
    <citation type="submission" date="2014-08" db="EMBL/GenBank/DDBJ databases">
        <title>Complete genome sequence of Corynebacterium frankenforstense ST18(T) (=DSM 45800(T)), isolated from raw cow milk.</title>
        <authorList>
            <person name="Ruckert C."/>
            <person name="Albersmeier A."/>
            <person name="Winkler A."/>
            <person name="Lipski A."/>
            <person name="Kalinowski J."/>
        </authorList>
    </citation>
    <scope>NUCLEOTIDE SEQUENCE [LARGE SCALE GENOMIC DNA]</scope>
    <source>
        <strain evidence="3 4">ST18</strain>
    </source>
</reference>
<sequence length="718" mass="76734">MTVTASTLAGAARAGRETPRVRRVASLVETISGAYEELADLIDPSVEARELTAMLPSLIDLEKTQGSKAAVDHAVAHLAGLYHAGNLTGTRRVDLFLAEIFDLTRREARARVDGAENIYGPARPAGPAPDQGTDGPDAAGSASEPGSDASGPDEAWGSGEDPGPGDQPGSAGAAGAGNATEDDAAPGGAGTDAEDAAERARKQREERERAEREREEAERAERARKEKEEAERKKAERRAAEERRRKAEADRREANRRAREKKLATEKLRIINNELRSLRDGAGVGAEELRRLAVEEADKRGPEDLRDWLRARVAEANGAFRDPLTAYMDRWLWMSEPDADGGAWIKGYIPPATVAVLKHLFIKARPGFDRPGEGDETVDLSGLSIPGLPGVAAKHGPGRAERGVPDRRTPGQRRADLFLHMATAYASGQTRNTGCASIVASLVAEDLTNIDMAAGTAVTDPQAASRLWGTTFPTNTGVKVSLFDLMALKAGAHDFVVLHGTDGNPLIAGRARRPASFVQKVAVLARDQVCSYPGCTASADESELHHLVAWLNGGRTDIENLTFRCKDHHGDNNDKRDRYASRGWAERDPETGRVGHTPPAASSDTTNVIVNETERASTSAGERIRRKHQKKSVFDEGEAWMADYEDYLAEKDAEEAGKDAAGDYGAGASGWSGGAVRRLYGENDNFDDAGPEDGERGGGAPGSGGRGPDDGQPTPFSA</sequence>
<dbReference type="InterPro" id="IPR002711">
    <property type="entry name" value="HNH"/>
</dbReference>
<name>A0A1L7CTS9_9CORY</name>
<dbReference type="SMART" id="SM00507">
    <property type="entry name" value="HNHc"/>
    <property type="match status" value="1"/>
</dbReference>
<dbReference type="KEGG" id="cfk:CFRA_08215"/>
<feature type="region of interest" description="Disordered" evidence="1">
    <location>
        <begin position="114"/>
        <end position="260"/>
    </location>
</feature>
<feature type="compositionally biased region" description="Basic and acidic residues" evidence="1">
    <location>
        <begin position="196"/>
        <end position="260"/>
    </location>
</feature>
<dbReference type="AlphaFoldDB" id="A0A1L7CTS9"/>
<dbReference type="GO" id="GO:0003676">
    <property type="term" value="F:nucleic acid binding"/>
    <property type="evidence" value="ECO:0007669"/>
    <property type="project" value="InterPro"/>
</dbReference>
<proteinExistence type="predicted"/>
<keyword evidence="4" id="KW-1185">Reference proteome</keyword>
<gene>
    <name evidence="3" type="ORF">CFRA_08215</name>
</gene>
<dbReference type="STRING" id="1437875.CFRA_08215"/>
<feature type="region of interest" description="Disordered" evidence="1">
    <location>
        <begin position="656"/>
        <end position="718"/>
    </location>
</feature>
<feature type="compositionally biased region" description="Basic and acidic residues" evidence="1">
    <location>
        <begin position="566"/>
        <end position="593"/>
    </location>
</feature>
<evidence type="ECO:0000313" key="4">
    <source>
        <dbReference type="Proteomes" id="UP000185434"/>
    </source>
</evidence>
<dbReference type="Pfam" id="PF01844">
    <property type="entry name" value="HNH"/>
    <property type="match status" value="1"/>
</dbReference>
<organism evidence="3 4">
    <name type="scientific">Corynebacterium frankenforstense DSM 45800</name>
    <dbReference type="NCBI Taxonomy" id="1437875"/>
    <lineage>
        <taxon>Bacteria</taxon>
        <taxon>Bacillati</taxon>
        <taxon>Actinomycetota</taxon>
        <taxon>Actinomycetes</taxon>
        <taxon>Mycobacteriales</taxon>
        <taxon>Corynebacteriaceae</taxon>
        <taxon>Corynebacterium</taxon>
    </lineage>
</organism>
<evidence type="ECO:0000313" key="3">
    <source>
        <dbReference type="EMBL" id="APT89240.1"/>
    </source>
</evidence>
<dbReference type="Gene3D" id="1.10.30.50">
    <property type="match status" value="1"/>
</dbReference>
<dbReference type="EMBL" id="CP009247">
    <property type="protein sequence ID" value="APT89240.1"/>
    <property type="molecule type" value="Genomic_DNA"/>
</dbReference>
<feature type="region of interest" description="Disordered" evidence="1">
    <location>
        <begin position="566"/>
        <end position="605"/>
    </location>
</feature>
<dbReference type="InterPro" id="IPR003615">
    <property type="entry name" value="HNH_nuc"/>
</dbReference>
<feature type="compositionally biased region" description="Gly residues" evidence="1">
    <location>
        <begin position="697"/>
        <end position="706"/>
    </location>
</feature>
<feature type="compositionally biased region" description="Basic and acidic residues" evidence="1">
    <location>
        <begin position="398"/>
        <end position="410"/>
    </location>
</feature>
<accession>A0A1L7CTS9</accession>
<dbReference type="GO" id="GO:0004519">
    <property type="term" value="F:endonuclease activity"/>
    <property type="evidence" value="ECO:0007669"/>
    <property type="project" value="InterPro"/>
</dbReference>
<dbReference type="CDD" id="cd00085">
    <property type="entry name" value="HNHc"/>
    <property type="match status" value="1"/>
</dbReference>
<feature type="domain" description="HNH nuclease" evidence="2">
    <location>
        <begin position="518"/>
        <end position="570"/>
    </location>
</feature>
<dbReference type="Proteomes" id="UP000185434">
    <property type="component" value="Chromosome"/>
</dbReference>
<evidence type="ECO:0000256" key="1">
    <source>
        <dbReference type="SAM" id="MobiDB-lite"/>
    </source>
</evidence>
<feature type="region of interest" description="Disordered" evidence="1">
    <location>
        <begin position="391"/>
        <end position="410"/>
    </location>
</feature>
<dbReference type="GO" id="GO:0008270">
    <property type="term" value="F:zinc ion binding"/>
    <property type="evidence" value="ECO:0007669"/>
    <property type="project" value="InterPro"/>
</dbReference>
<evidence type="ECO:0000259" key="2">
    <source>
        <dbReference type="SMART" id="SM00507"/>
    </source>
</evidence>
<feature type="compositionally biased region" description="Low complexity" evidence="1">
    <location>
        <begin position="167"/>
        <end position="179"/>
    </location>
</feature>